<comment type="caution">
    <text evidence="3">The sequence shown here is derived from an EMBL/GenBank/DDBJ whole genome shotgun (WGS) entry which is preliminary data.</text>
</comment>
<organism evidence="3 4">
    <name type="scientific">Roseicella frigidaeris</name>
    <dbReference type="NCBI Taxonomy" id="2230885"/>
    <lineage>
        <taxon>Bacteria</taxon>
        <taxon>Pseudomonadati</taxon>
        <taxon>Pseudomonadota</taxon>
        <taxon>Alphaproteobacteria</taxon>
        <taxon>Acetobacterales</taxon>
        <taxon>Roseomonadaceae</taxon>
        <taxon>Roseicella</taxon>
    </lineage>
</organism>
<comment type="function">
    <text evidence="1">Forms oxaloacetate, a four-carbon dicarboxylic acid source for the tricarboxylic acid cycle.</text>
</comment>
<evidence type="ECO:0000313" key="3">
    <source>
        <dbReference type="EMBL" id="RAI56013.1"/>
    </source>
</evidence>
<dbReference type="InterPro" id="IPR021135">
    <property type="entry name" value="PEP_COase"/>
</dbReference>
<dbReference type="GO" id="GO:0008964">
    <property type="term" value="F:phosphoenolpyruvate carboxylase activity"/>
    <property type="evidence" value="ECO:0007669"/>
    <property type="project" value="InterPro"/>
</dbReference>
<evidence type="ECO:0000256" key="1">
    <source>
        <dbReference type="ARBA" id="ARBA00003670"/>
    </source>
</evidence>
<accession>A0A327M1J3</accession>
<dbReference type="SUPFAM" id="SSF51621">
    <property type="entry name" value="Phosphoenolpyruvate/pyruvate domain"/>
    <property type="match status" value="1"/>
</dbReference>
<dbReference type="InterPro" id="IPR015813">
    <property type="entry name" value="Pyrv/PenolPyrv_kinase-like_dom"/>
</dbReference>
<dbReference type="PANTHER" id="PTHR30523:SF6">
    <property type="entry name" value="PHOSPHOENOLPYRUVATE CARBOXYLASE"/>
    <property type="match status" value="1"/>
</dbReference>
<dbReference type="GO" id="GO:0006099">
    <property type="term" value="P:tricarboxylic acid cycle"/>
    <property type="evidence" value="ECO:0007669"/>
    <property type="project" value="InterPro"/>
</dbReference>
<protein>
    <recommendedName>
        <fullName evidence="2">Phosphoenolpyruvate carboxylase</fullName>
    </recommendedName>
</protein>
<dbReference type="AlphaFoldDB" id="A0A327M1J3"/>
<keyword evidence="3" id="KW-0670">Pyruvate</keyword>
<dbReference type="PANTHER" id="PTHR30523">
    <property type="entry name" value="PHOSPHOENOLPYRUVATE CARBOXYLASE"/>
    <property type="match status" value="1"/>
</dbReference>
<proteinExistence type="predicted"/>
<dbReference type="GO" id="GO:0015977">
    <property type="term" value="P:carbon fixation"/>
    <property type="evidence" value="ECO:0007669"/>
    <property type="project" value="InterPro"/>
</dbReference>
<dbReference type="GO" id="GO:0005829">
    <property type="term" value="C:cytosol"/>
    <property type="evidence" value="ECO:0007669"/>
    <property type="project" value="TreeGrafter"/>
</dbReference>
<dbReference type="OrthoDB" id="9758461at2"/>
<reference evidence="4" key="1">
    <citation type="submission" date="2018-06" db="EMBL/GenBank/DDBJ databases">
        <authorList>
            <person name="Khan S.A."/>
        </authorList>
    </citation>
    <scope>NUCLEOTIDE SEQUENCE [LARGE SCALE GENOMIC DNA]</scope>
    <source>
        <strain evidence="4">DB-1506</strain>
    </source>
</reference>
<dbReference type="Pfam" id="PF00311">
    <property type="entry name" value="PEPcase"/>
    <property type="match status" value="1"/>
</dbReference>
<evidence type="ECO:0000313" key="4">
    <source>
        <dbReference type="Proteomes" id="UP000249065"/>
    </source>
</evidence>
<dbReference type="EMBL" id="QLIX01000028">
    <property type="protein sequence ID" value="RAI56013.1"/>
    <property type="molecule type" value="Genomic_DNA"/>
</dbReference>
<dbReference type="Proteomes" id="UP000249065">
    <property type="component" value="Unassembled WGS sequence"/>
</dbReference>
<sequence>MHHGPMPDITPDPLQELLARLREARDAAAQDPFGDPVLLIALAISRRVDDGLLDLDGLAALVQRLSDLAAADRARRLAAYVGLSGGPPSMPALAERLVRPDPEDSPIPFARYRALLETPRFAAVFTAHPTFSLPPETNTALAQAASGATLPEGLVHRPSPPTLGEEFRQAAAAIARGRDALDGLAAALLTAAKGVWGDRWTTLVPRPVLLASWVGYDTDGRTDIGWWDTLRLRLTMKRLQLERLQGQLAGLGDCAAPLRARLGGALDAVATQIAAVPERPEPEAVERLAAAMVGLREAALTGTAPLLDLFPEAIAAAPDDATRLALAVARGGLAAHGLALAHTHMRLNAAQVHNAVRQRLGFAAAPDDMAQRRGLLAAINTALAEVAAQPVDFGALLAEQASAARLMLICAQIAKHVDGSAPIRFLIAETETGYTLLAALWLARRFGVDRAVELSPLFETAEALDRGERVLEEALRSPHFRDYIRHHGRLCLQFGYSDSGRYVGQLAGSYLAERLKLRLVELLRRHKLDGIEVVLFDTHGESVGRGGHPDSLADRLAYLSPPQARAALDRAGLKLREETAFQGGDGYLLFGTPQLAAATIAGIAAHAFTPIGPVDDPVYAEADYVADFFATVRREMQALVADPGYAALLGAFGPGLLDRTGSRPAVRQSDGLGGPMRISHPSQLRAIPNNAILQQLGWMANSIHGLGIAAAANPDAFADLRARSPRFKRALALAARAAACSDIGVLRAVVDTLDPGPWLDRAGFTRREGRRAALLGIAEAVDRLDLDAPTRRLFRRLQADHLSLRAAWPDLPVMPDRLVLLHALRLALLHRIWLLAVELPEFSPRHGATRDALVLRILQLDIEPVLKLLEEIFPAAPGAVVGLDFHEPAPPREGLSYAREHAEIFRPMARLFALVRGCGAAITHEVGAFG</sequence>
<gene>
    <name evidence="3" type="ORF">DOO78_23020</name>
</gene>
<keyword evidence="4" id="KW-1185">Reference proteome</keyword>
<evidence type="ECO:0000256" key="2">
    <source>
        <dbReference type="ARBA" id="ARBA00022419"/>
    </source>
</evidence>
<name>A0A327M1J3_9PROT</name>